<dbReference type="EC" id="2.7.7.85" evidence="10"/>
<feature type="transmembrane region" description="Helical" evidence="10">
    <location>
        <begin position="34"/>
        <end position="53"/>
    </location>
</feature>
<keyword evidence="3 10" id="KW-0808">Transferase</keyword>
<feature type="transmembrane region" description="Helical" evidence="10">
    <location>
        <begin position="59"/>
        <end position="79"/>
    </location>
</feature>
<evidence type="ECO:0000256" key="8">
    <source>
        <dbReference type="ARBA" id="ARBA00022989"/>
    </source>
</evidence>
<gene>
    <name evidence="10" type="primary">dacA</name>
    <name evidence="12" type="ORF">SE37_05625</name>
</gene>
<dbReference type="HAMAP" id="MF_01499">
    <property type="entry name" value="DacA"/>
    <property type="match status" value="1"/>
</dbReference>
<organism evidence="12 13">
    <name type="scientific">Geobacter soli</name>
    <dbReference type="NCBI Taxonomy" id="1510391"/>
    <lineage>
        <taxon>Bacteria</taxon>
        <taxon>Pseudomonadati</taxon>
        <taxon>Thermodesulfobacteriota</taxon>
        <taxon>Desulfuromonadia</taxon>
        <taxon>Geobacterales</taxon>
        <taxon>Geobacteraceae</taxon>
        <taxon>Geobacter</taxon>
    </lineage>
</organism>
<dbReference type="GO" id="GO:0106408">
    <property type="term" value="F:diadenylate cyclase activity"/>
    <property type="evidence" value="ECO:0007669"/>
    <property type="project" value="UniProtKB-EC"/>
</dbReference>
<keyword evidence="8 10" id="KW-1133">Transmembrane helix</keyword>
<dbReference type="PROSITE" id="PS51794">
    <property type="entry name" value="DAC"/>
    <property type="match status" value="1"/>
</dbReference>
<evidence type="ECO:0000256" key="9">
    <source>
        <dbReference type="ARBA" id="ARBA00023136"/>
    </source>
</evidence>
<evidence type="ECO:0000256" key="7">
    <source>
        <dbReference type="ARBA" id="ARBA00022840"/>
    </source>
</evidence>
<keyword evidence="9 10" id="KW-0472">Membrane</keyword>
<keyword evidence="13" id="KW-1185">Reference proteome</keyword>
<evidence type="ECO:0000256" key="1">
    <source>
        <dbReference type="ARBA" id="ARBA00000877"/>
    </source>
</evidence>
<evidence type="ECO:0000256" key="6">
    <source>
        <dbReference type="ARBA" id="ARBA00022741"/>
    </source>
</evidence>
<keyword evidence="2 10" id="KW-1003">Cell membrane</keyword>
<dbReference type="EMBL" id="JXBL01000001">
    <property type="protein sequence ID" value="KIE42139.1"/>
    <property type="molecule type" value="Genomic_DNA"/>
</dbReference>
<dbReference type="NCBIfam" id="TIGR00159">
    <property type="entry name" value="diadenylate cyclase CdaA"/>
    <property type="match status" value="1"/>
</dbReference>
<keyword evidence="5 10" id="KW-0548">Nucleotidyltransferase</keyword>
<evidence type="ECO:0000313" key="13">
    <source>
        <dbReference type="Proteomes" id="UP000031433"/>
    </source>
</evidence>
<feature type="transmembrane region" description="Helical" evidence="10">
    <location>
        <begin position="6"/>
        <end position="27"/>
    </location>
</feature>
<evidence type="ECO:0000313" key="12">
    <source>
        <dbReference type="EMBL" id="KIE42139.1"/>
    </source>
</evidence>
<sequence>MTEPLQIFGWRDAIDIAIVAWIIYRLIIMLRGRVAYRLLLVLAFLAALYSLSRLAGFEAFHWIVGSLFSSLILILVILFQHDIRRALMTHGKHRHPLTEDRDEQGERDHASLIIGELIAAATSLSSRRIGALIVIEREMGVMSHVETGTEVDAKITSEILTSIFLPYSPIHDGAVVIRRGKLMRAGCFLPLSQDPTINKNLGTRHRAALGLTELVDCVVLVVSEETGTISVTVGGRILPVSDAVSLRKVLKKLLEPRWLTE</sequence>
<comment type="function">
    <text evidence="10">Catalyzes the condensation of 2 ATP molecules into cyclic di-AMP (c-di-AMP), a second messenger used to regulate differing processes in different bacteria.</text>
</comment>
<dbReference type="RefSeq" id="WP_039644435.1">
    <property type="nucleotide sequence ID" value="NZ_JXBL01000001.1"/>
</dbReference>
<dbReference type="InterPro" id="IPR034701">
    <property type="entry name" value="CdaA"/>
</dbReference>
<dbReference type="GO" id="GO:0005524">
    <property type="term" value="F:ATP binding"/>
    <property type="evidence" value="ECO:0007669"/>
    <property type="project" value="UniProtKB-UniRule"/>
</dbReference>
<proteinExistence type="inferred from homology"/>
<dbReference type="InterPro" id="IPR050338">
    <property type="entry name" value="DisA"/>
</dbReference>
<comment type="caution">
    <text evidence="12">The sequence shown here is derived from an EMBL/GenBank/DDBJ whole genome shotgun (WGS) entry which is preliminary data.</text>
</comment>
<comment type="subunit">
    <text evidence="10">Probably a homodimer.</text>
</comment>
<feature type="domain" description="DAC" evidence="11">
    <location>
        <begin position="80"/>
        <end position="243"/>
    </location>
</feature>
<dbReference type="Gene3D" id="3.40.1700.10">
    <property type="entry name" value="DNA integrity scanning protein, DisA, N-terminal domain"/>
    <property type="match status" value="1"/>
</dbReference>
<comment type="catalytic activity">
    <reaction evidence="1 10">
        <text>2 ATP = 3',3'-c-di-AMP + 2 diphosphate</text>
        <dbReference type="Rhea" id="RHEA:35655"/>
        <dbReference type="ChEBI" id="CHEBI:30616"/>
        <dbReference type="ChEBI" id="CHEBI:33019"/>
        <dbReference type="ChEBI" id="CHEBI:71500"/>
        <dbReference type="EC" id="2.7.7.85"/>
    </reaction>
</comment>
<dbReference type="InterPro" id="IPR036888">
    <property type="entry name" value="DNA_integrity_DisA_N_sf"/>
</dbReference>
<evidence type="ECO:0000259" key="11">
    <source>
        <dbReference type="PROSITE" id="PS51794"/>
    </source>
</evidence>
<dbReference type="InterPro" id="IPR003390">
    <property type="entry name" value="DNA_integrity_scan_DisA_N"/>
</dbReference>
<comment type="caution">
    <text evidence="10">Lacks conserved residue(s) required for the propagation of feature annotation.</text>
</comment>
<dbReference type="PANTHER" id="PTHR34185">
    <property type="entry name" value="DIADENYLATE CYCLASE"/>
    <property type="match status" value="1"/>
</dbReference>
<comment type="similarity">
    <text evidence="10">Belongs to the adenylate cyclase family. DacA/CdaA subfamily.</text>
</comment>
<keyword evidence="4 10" id="KW-0812">Transmembrane</keyword>
<evidence type="ECO:0000256" key="10">
    <source>
        <dbReference type="HAMAP-Rule" id="MF_01499"/>
    </source>
</evidence>
<accession>A0A0C1TML4</accession>
<evidence type="ECO:0000256" key="3">
    <source>
        <dbReference type="ARBA" id="ARBA00022679"/>
    </source>
</evidence>
<dbReference type="GO" id="GO:0006171">
    <property type="term" value="P:cAMP biosynthetic process"/>
    <property type="evidence" value="ECO:0007669"/>
    <property type="project" value="InterPro"/>
</dbReference>
<name>A0A0C1TML4_9BACT</name>
<dbReference type="Proteomes" id="UP000031433">
    <property type="component" value="Unassembled WGS sequence"/>
</dbReference>
<evidence type="ECO:0000256" key="4">
    <source>
        <dbReference type="ARBA" id="ARBA00022692"/>
    </source>
</evidence>
<evidence type="ECO:0000256" key="5">
    <source>
        <dbReference type="ARBA" id="ARBA00022695"/>
    </source>
</evidence>
<keyword evidence="6 10" id="KW-0547">Nucleotide-binding</keyword>
<keyword evidence="7 10" id="KW-0067">ATP-binding</keyword>
<dbReference type="PANTHER" id="PTHR34185:SF1">
    <property type="entry name" value="DIADENYLATE CYCLASE"/>
    <property type="match status" value="1"/>
</dbReference>
<dbReference type="InterPro" id="IPR014046">
    <property type="entry name" value="C-di-AMP_synthase"/>
</dbReference>
<protein>
    <recommendedName>
        <fullName evidence="10">Diadenylate cyclase</fullName>
        <shortName evidence="10">DAC</shortName>
        <ecNumber evidence="10">2.7.7.85</ecNumber>
    </recommendedName>
    <alternativeName>
        <fullName evidence="10">Cyclic-di-AMP synthase</fullName>
        <shortName evidence="10">c-di-AMP synthase</shortName>
    </alternativeName>
</protein>
<dbReference type="AlphaFoldDB" id="A0A0C1TML4"/>
<dbReference type="SUPFAM" id="SSF143597">
    <property type="entry name" value="YojJ-like"/>
    <property type="match status" value="1"/>
</dbReference>
<dbReference type="GO" id="GO:0004016">
    <property type="term" value="F:adenylate cyclase activity"/>
    <property type="evidence" value="ECO:0007669"/>
    <property type="project" value="UniProtKB-UniRule"/>
</dbReference>
<evidence type="ECO:0000256" key="2">
    <source>
        <dbReference type="ARBA" id="ARBA00022475"/>
    </source>
</evidence>
<reference evidence="12 13" key="1">
    <citation type="submission" date="2015-01" db="EMBL/GenBank/DDBJ databases">
        <title>Genome sequence of the anaerobic bacterium Geobacter soli GSS01, a dissimilatory Fe(III) reducer from soil.</title>
        <authorList>
            <person name="Yang G."/>
            <person name="Zhou S."/>
        </authorList>
    </citation>
    <scope>NUCLEOTIDE SEQUENCE [LARGE SCALE GENOMIC DNA]</scope>
    <source>
        <strain evidence="12 13">GSS01</strain>
    </source>
</reference>
<dbReference type="PIRSF" id="PIRSF004793">
    <property type="entry name" value="UCP004793"/>
    <property type="match status" value="1"/>
</dbReference>
<dbReference type="Pfam" id="PF02457">
    <property type="entry name" value="DAC"/>
    <property type="match status" value="1"/>
</dbReference>